<keyword evidence="3" id="KW-1185">Reference proteome</keyword>
<protein>
    <submittedName>
        <fullName evidence="2">Uncharacterized protein</fullName>
    </submittedName>
</protein>
<proteinExistence type="predicted"/>
<gene>
    <name evidence="2" type="ORF">AAFF_G00116640</name>
</gene>
<reference evidence="2" key="1">
    <citation type="journal article" date="2023" name="Science">
        <title>Genome structures resolve the early diversification of teleost fishes.</title>
        <authorList>
            <person name="Parey E."/>
            <person name="Louis A."/>
            <person name="Montfort J."/>
            <person name="Bouchez O."/>
            <person name="Roques C."/>
            <person name="Iampietro C."/>
            <person name="Lluch J."/>
            <person name="Castinel A."/>
            <person name="Donnadieu C."/>
            <person name="Desvignes T."/>
            <person name="Floi Bucao C."/>
            <person name="Jouanno E."/>
            <person name="Wen M."/>
            <person name="Mejri S."/>
            <person name="Dirks R."/>
            <person name="Jansen H."/>
            <person name="Henkel C."/>
            <person name="Chen W.J."/>
            <person name="Zahm M."/>
            <person name="Cabau C."/>
            <person name="Klopp C."/>
            <person name="Thompson A.W."/>
            <person name="Robinson-Rechavi M."/>
            <person name="Braasch I."/>
            <person name="Lecointre G."/>
            <person name="Bobe J."/>
            <person name="Postlethwait J.H."/>
            <person name="Berthelot C."/>
            <person name="Roest Crollius H."/>
            <person name="Guiguen Y."/>
        </authorList>
    </citation>
    <scope>NUCLEOTIDE SEQUENCE</scope>
    <source>
        <strain evidence="2">NC1722</strain>
    </source>
</reference>
<name>A0AAD7T2A9_9TELE</name>
<comment type="caution">
    <text evidence="2">The sequence shown here is derived from an EMBL/GenBank/DDBJ whole genome shotgun (WGS) entry which is preliminary data.</text>
</comment>
<organism evidence="2 3">
    <name type="scientific">Aldrovandia affinis</name>
    <dbReference type="NCBI Taxonomy" id="143900"/>
    <lineage>
        <taxon>Eukaryota</taxon>
        <taxon>Metazoa</taxon>
        <taxon>Chordata</taxon>
        <taxon>Craniata</taxon>
        <taxon>Vertebrata</taxon>
        <taxon>Euteleostomi</taxon>
        <taxon>Actinopterygii</taxon>
        <taxon>Neopterygii</taxon>
        <taxon>Teleostei</taxon>
        <taxon>Notacanthiformes</taxon>
        <taxon>Halosauridae</taxon>
        <taxon>Aldrovandia</taxon>
    </lineage>
</organism>
<evidence type="ECO:0000313" key="2">
    <source>
        <dbReference type="EMBL" id="KAJ8412713.1"/>
    </source>
</evidence>
<dbReference type="EMBL" id="JAINUG010000018">
    <property type="protein sequence ID" value="KAJ8412713.1"/>
    <property type="molecule type" value="Genomic_DNA"/>
</dbReference>
<feature type="region of interest" description="Disordered" evidence="1">
    <location>
        <begin position="1"/>
        <end position="29"/>
    </location>
</feature>
<dbReference type="Proteomes" id="UP001221898">
    <property type="component" value="Unassembled WGS sequence"/>
</dbReference>
<dbReference type="AlphaFoldDB" id="A0AAD7T2A9"/>
<sequence length="139" mass="16055">MAGAETGEPRSQYPLVAYPNPRGPTDDETARDPIMVQHNWSIDEVRDVVKDLPDLRDNAEHWCTAVTKLGVMYQLEMVFRKIFKLRWVALKGDWNANIPRSDAAFRTQLTSLLTRVHEMHPTRTDWLKIHATRQNTGET</sequence>
<evidence type="ECO:0000256" key="1">
    <source>
        <dbReference type="SAM" id="MobiDB-lite"/>
    </source>
</evidence>
<accession>A0AAD7T2A9</accession>
<evidence type="ECO:0000313" key="3">
    <source>
        <dbReference type="Proteomes" id="UP001221898"/>
    </source>
</evidence>